<comment type="subcellular location">
    <subcellularLocation>
        <location evidence="1">Endoplasmic reticulum membrane</location>
        <topology evidence="1">Multi-pass membrane protein</topology>
    </subcellularLocation>
</comment>
<dbReference type="AlphaFoldDB" id="A0A9W9WC86"/>
<dbReference type="PROSITE" id="PS01017">
    <property type="entry name" value="STEROL_REDUCT_1"/>
    <property type="match status" value="1"/>
</dbReference>
<dbReference type="RefSeq" id="XP_056494696.1">
    <property type="nucleotide sequence ID" value="XM_056624831.1"/>
</dbReference>
<evidence type="ECO:0000256" key="12">
    <source>
        <dbReference type="ARBA" id="ARBA00023166"/>
    </source>
</evidence>
<evidence type="ECO:0000256" key="9">
    <source>
        <dbReference type="ARBA" id="ARBA00023011"/>
    </source>
</evidence>
<evidence type="ECO:0000256" key="6">
    <source>
        <dbReference type="ARBA" id="ARBA00022955"/>
    </source>
</evidence>
<reference evidence="16" key="1">
    <citation type="submission" date="2022-12" db="EMBL/GenBank/DDBJ databases">
        <authorList>
            <person name="Petersen C."/>
        </authorList>
    </citation>
    <scope>NUCLEOTIDE SEQUENCE</scope>
    <source>
        <strain evidence="16">IBT 29677</strain>
    </source>
</reference>
<feature type="transmembrane region" description="Helical" evidence="15">
    <location>
        <begin position="305"/>
        <end position="323"/>
    </location>
</feature>
<comment type="caution">
    <text evidence="16">The sequence shown here is derived from an EMBL/GenBank/DDBJ whole genome shotgun (WGS) entry which is preliminary data.</text>
</comment>
<evidence type="ECO:0000313" key="16">
    <source>
        <dbReference type="EMBL" id="KAJ5414850.1"/>
    </source>
</evidence>
<dbReference type="Gene3D" id="1.20.120.1630">
    <property type="match status" value="1"/>
</dbReference>
<keyword evidence="12 15" id="KW-1207">Sterol metabolism</keyword>
<keyword evidence="9 15" id="KW-0756">Sterol biosynthesis</keyword>
<dbReference type="Proteomes" id="UP001147747">
    <property type="component" value="Unassembled WGS sequence"/>
</dbReference>
<feature type="transmembrane region" description="Helical" evidence="15">
    <location>
        <begin position="444"/>
        <end position="463"/>
    </location>
</feature>
<proteinExistence type="inferred from homology"/>
<evidence type="ECO:0000256" key="14">
    <source>
        <dbReference type="ARBA" id="ARBA00029435"/>
    </source>
</evidence>
<comment type="similarity">
    <text evidence="2 15">Belongs to the ERG4/ERG24 family.</text>
</comment>
<feature type="transmembrane region" description="Helical" evidence="15">
    <location>
        <begin position="160"/>
        <end position="181"/>
    </location>
</feature>
<evidence type="ECO:0000256" key="2">
    <source>
        <dbReference type="ARBA" id="ARBA00005402"/>
    </source>
</evidence>
<sequence length="496" mass="56224">MAPRKDSMAKTPVQPVPEKRGYEFGGPLGAFAFVFGLSTLIYGFTFLCNDVSGCPAPSLLNPSTLSLDKLREEVGWPQEGLKAFFDIRVALWVLSYYLLSLVLYVFLPGKVVEGTELACKGRLRYKFNAFSSAVLILVGLGLGTYVYGADFIIWTYLWDNYLQVITVNLMICTTIAVFVYARSFSVPVPGQLNPDLRELAPGGHTGNALYDFFIGRELNPRVQLPIPFVDEASRTIDINVWCEMRPGLLGWIILDLSNIARQYRTYGYITNSIILCTVFQAFYVLDALYMEPAVLTTMDVIMDGFGYMLSFGHLVWVPFVYNFQTRYLAVFPLELGLKSILLILTVTGAGYSIFRGANNQKNRFRRDPNDPRVKHVKYIQTSSGSKLMISGWWGLARHINYFGDWLMSWSYSLPTGVAGYTIIESINSAGDVHKQAIQTPEVRGWGIIFAYFFMLYFGVLLVHREGRDEEKCKRKYGTDWKRYTSIVRSRIIPGIY</sequence>
<feature type="transmembrane region" description="Helical" evidence="15">
    <location>
        <begin position="21"/>
        <end position="42"/>
    </location>
</feature>
<keyword evidence="7 15" id="KW-1133">Transmembrane helix</keyword>
<gene>
    <name evidence="16" type="ORF">N7509_000184</name>
</gene>
<dbReference type="InterPro" id="IPR018083">
    <property type="entry name" value="Sterol_reductase_CS"/>
</dbReference>
<dbReference type="GeneID" id="81363811"/>
<dbReference type="PANTHER" id="PTHR21257">
    <property type="entry name" value="DELTA(14)-STEROL REDUCTASE"/>
    <property type="match status" value="1"/>
</dbReference>
<evidence type="ECO:0000256" key="13">
    <source>
        <dbReference type="ARBA" id="ARBA00023221"/>
    </source>
</evidence>
<organism evidence="16 17">
    <name type="scientific">Penicillium cosmopolitanum</name>
    <dbReference type="NCBI Taxonomy" id="1131564"/>
    <lineage>
        <taxon>Eukaryota</taxon>
        <taxon>Fungi</taxon>
        <taxon>Dikarya</taxon>
        <taxon>Ascomycota</taxon>
        <taxon>Pezizomycotina</taxon>
        <taxon>Eurotiomycetes</taxon>
        <taxon>Eurotiomycetidae</taxon>
        <taxon>Eurotiales</taxon>
        <taxon>Aspergillaceae</taxon>
        <taxon>Penicillium</taxon>
    </lineage>
</organism>
<dbReference type="OrthoDB" id="10262235at2759"/>
<dbReference type="PROSITE" id="PS01018">
    <property type="entry name" value="STEROL_REDUCT_2"/>
    <property type="match status" value="1"/>
</dbReference>
<dbReference type="GO" id="GO:0006696">
    <property type="term" value="P:ergosterol biosynthetic process"/>
    <property type="evidence" value="ECO:0007669"/>
    <property type="project" value="TreeGrafter"/>
</dbReference>
<evidence type="ECO:0000256" key="7">
    <source>
        <dbReference type="ARBA" id="ARBA00022989"/>
    </source>
</evidence>
<dbReference type="InterPro" id="IPR001171">
    <property type="entry name" value="ERG24_DHCR-like"/>
</dbReference>
<keyword evidence="10 15" id="KW-0443">Lipid metabolism</keyword>
<evidence type="ECO:0000256" key="10">
    <source>
        <dbReference type="ARBA" id="ARBA00023098"/>
    </source>
</evidence>
<feature type="transmembrane region" description="Helical" evidence="15">
    <location>
        <begin position="89"/>
        <end position="107"/>
    </location>
</feature>
<reference evidence="16" key="2">
    <citation type="journal article" date="2023" name="IMA Fungus">
        <title>Comparative genomic study of the Penicillium genus elucidates a diverse pangenome and 15 lateral gene transfer events.</title>
        <authorList>
            <person name="Petersen C."/>
            <person name="Sorensen T."/>
            <person name="Nielsen M.R."/>
            <person name="Sondergaard T.E."/>
            <person name="Sorensen J.L."/>
            <person name="Fitzpatrick D.A."/>
            <person name="Frisvad J.C."/>
            <person name="Nielsen K.L."/>
        </authorList>
    </citation>
    <scope>NUCLEOTIDE SEQUENCE</scope>
    <source>
        <strain evidence="16">IBT 29677</strain>
    </source>
</reference>
<evidence type="ECO:0000256" key="4">
    <source>
        <dbReference type="ARBA" id="ARBA00022692"/>
    </source>
</evidence>
<dbReference type="GO" id="GO:0050613">
    <property type="term" value="F:Delta14-sterol reductase activity"/>
    <property type="evidence" value="ECO:0007669"/>
    <property type="project" value="TreeGrafter"/>
</dbReference>
<evidence type="ECO:0000256" key="8">
    <source>
        <dbReference type="ARBA" id="ARBA00023002"/>
    </source>
</evidence>
<protein>
    <recommendedName>
        <fullName evidence="15">Delta(14)-sterol reductase</fullName>
    </recommendedName>
    <alternativeName>
        <fullName evidence="15">C-14 sterol reductase</fullName>
    </alternativeName>
    <alternativeName>
        <fullName evidence="15">Sterol C14-reductase</fullName>
    </alternativeName>
</protein>
<evidence type="ECO:0000256" key="11">
    <source>
        <dbReference type="ARBA" id="ARBA00023136"/>
    </source>
</evidence>
<feature type="transmembrane region" description="Helical" evidence="15">
    <location>
        <begin position="266"/>
        <end position="285"/>
    </location>
</feature>
<dbReference type="PANTHER" id="PTHR21257:SF52">
    <property type="entry name" value="DELTA(14)-STEROL REDUCTASE TM7SF2"/>
    <property type="match status" value="1"/>
</dbReference>
<keyword evidence="3 15" id="KW-0444">Lipid biosynthesis</keyword>
<evidence type="ECO:0000313" key="17">
    <source>
        <dbReference type="Proteomes" id="UP001147747"/>
    </source>
</evidence>
<dbReference type="GO" id="GO:0005789">
    <property type="term" value="C:endoplasmic reticulum membrane"/>
    <property type="evidence" value="ECO:0007669"/>
    <property type="project" value="UniProtKB-SubCell"/>
</dbReference>
<dbReference type="FunFam" id="1.20.120.1630:FF:000008">
    <property type="entry name" value="C-14 sterol reductase"/>
    <property type="match status" value="1"/>
</dbReference>
<keyword evidence="6 15" id="KW-0752">Steroid biosynthesis</keyword>
<dbReference type="EMBL" id="JAPZBU010000002">
    <property type="protein sequence ID" value="KAJ5414850.1"/>
    <property type="molecule type" value="Genomic_DNA"/>
</dbReference>
<keyword evidence="8 15" id="KW-0560">Oxidoreductase</keyword>
<keyword evidence="13 15" id="KW-0753">Steroid metabolism</keyword>
<accession>A0A9W9WC86</accession>
<dbReference type="Pfam" id="PF01222">
    <property type="entry name" value="ERG4_ERG24"/>
    <property type="match status" value="1"/>
</dbReference>
<evidence type="ECO:0000256" key="5">
    <source>
        <dbReference type="ARBA" id="ARBA00022857"/>
    </source>
</evidence>
<name>A0A9W9WC86_9EURO</name>
<feature type="transmembrane region" description="Helical" evidence="15">
    <location>
        <begin position="335"/>
        <end position="354"/>
    </location>
</feature>
<evidence type="ECO:0000256" key="15">
    <source>
        <dbReference type="RuleBase" id="RU369120"/>
    </source>
</evidence>
<keyword evidence="5" id="KW-0521">NADP</keyword>
<evidence type="ECO:0000256" key="1">
    <source>
        <dbReference type="ARBA" id="ARBA00004477"/>
    </source>
</evidence>
<feature type="transmembrane region" description="Helical" evidence="15">
    <location>
        <begin position="127"/>
        <end position="148"/>
    </location>
</feature>
<keyword evidence="17" id="KW-1185">Reference proteome</keyword>
<keyword evidence="11 15" id="KW-0472">Membrane</keyword>
<comment type="pathway">
    <text evidence="14">Steroid metabolism; ergosterol biosynthesis.</text>
</comment>
<keyword evidence="4 15" id="KW-0812">Transmembrane</keyword>
<evidence type="ECO:0000256" key="3">
    <source>
        <dbReference type="ARBA" id="ARBA00022516"/>
    </source>
</evidence>